<evidence type="ECO:0000256" key="2">
    <source>
        <dbReference type="ARBA" id="ARBA00007055"/>
    </source>
</evidence>
<keyword evidence="5" id="KW-0812">Transmembrane</keyword>
<gene>
    <name evidence="11" type="ORF">SM757_25070</name>
</gene>
<evidence type="ECO:0000256" key="5">
    <source>
        <dbReference type="ARBA" id="ARBA00022692"/>
    </source>
</evidence>
<keyword evidence="6" id="KW-0406">Ion transport</keyword>
<keyword evidence="3" id="KW-0813">Transport</keyword>
<feature type="chain" id="PRO_5047101946" evidence="10">
    <location>
        <begin position="30"/>
        <end position="426"/>
    </location>
</feature>
<accession>A0ABU5ILR6</accession>
<name>A0ABU5ILR6_9BURK</name>
<evidence type="ECO:0000256" key="9">
    <source>
        <dbReference type="ARBA" id="ARBA00023237"/>
    </source>
</evidence>
<comment type="similarity">
    <text evidence="2">Belongs to the porin LamB (TC 1.B.3) family.</text>
</comment>
<evidence type="ECO:0000256" key="10">
    <source>
        <dbReference type="SAM" id="SignalP"/>
    </source>
</evidence>
<keyword evidence="4" id="KW-1134">Transmembrane beta strand</keyword>
<evidence type="ECO:0000256" key="6">
    <source>
        <dbReference type="ARBA" id="ARBA00023065"/>
    </source>
</evidence>
<evidence type="ECO:0000313" key="12">
    <source>
        <dbReference type="Proteomes" id="UP001293718"/>
    </source>
</evidence>
<keyword evidence="7" id="KW-0626">Porin</keyword>
<proteinExistence type="inferred from homology"/>
<dbReference type="PANTHER" id="PTHR38762:SF1">
    <property type="entry name" value="CRYPTIC OUTER MEMBRANE PORIN BGLH-RELATED"/>
    <property type="match status" value="1"/>
</dbReference>
<comment type="subcellular location">
    <subcellularLocation>
        <location evidence="1">Cell outer membrane</location>
        <topology evidence="1">Multi-pass membrane protein</topology>
    </subcellularLocation>
</comment>
<evidence type="ECO:0000256" key="1">
    <source>
        <dbReference type="ARBA" id="ARBA00004571"/>
    </source>
</evidence>
<evidence type="ECO:0000256" key="3">
    <source>
        <dbReference type="ARBA" id="ARBA00022448"/>
    </source>
</evidence>
<dbReference type="InterPro" id="IPR036998">
    <property type="entry name" value="Porin_LamB_sf"/>
</dbReference>
<reference evidence="11 12" key="1">
    <citation type="submission" date="2023-11" db="EMBL/GenBank/DDBJ databases">
        <title>Draft genome of Azohydromonas lata strain H1 (DSM1123), a polyhydroxyalkanoate producer.</title>
        <authorList>
            <person name="Traversa D."/>
            <person name="D'Addabbo P."/>
            <person name="Pazzani C."/>
            <person name="Manzari C."/>
            <person name="Chiara M."/>
            <person name="Scrascia M."/>
        </authorList>
    </citation>
    <scope>NUCLEOTIDE SEQUENCE [LARGE SCALE GENOMIC DNA]</scope>
    <source>
        <strain evidence="11 12">H1</strain>
    </source>
</reference>
<dbReference type="InterPro" id="IPR003192">
    <property type="entry name" value="Porin_LamB"/>
</dbReference>
<dbReference type="InterPro" id="IPR050286">
    <property type="entry name" value="G_neg_Bact_CarbUptk_Porin"/>
</dbReference>
<dbReference type="Proteomes" id="UP001293718">
    <property type="component" value="Unassembled WGS sequence"/>
</dbReference>
<organism evidence="11 12">
    <name type="scientific">Azohydromonas lata</name>
    <dbReference type="NCBI Taxonomy" id="45677"/>
    <lineage>
        <taxon>Bacteria</taxon>
        <taxon>Pseudomonadati</taxon>
        <taxon>Pseudomonadota</taxon>
        <taxon>Betaproteobacteria</taxon>
        <taxon>Burkholderiales</taxon>
        <taxon>Sphaerotilaceae</taxon>
        <taxon>Azohydromonas</taxon>
    </lineage>
</organism>
<dbReference type="RefSeq" id="WP_322467484.1">
    <property type="nucleotide sequence ID" value="NZ_JAXOJX010000052.1"/>
</dbReference>
<protein>
    <submittedName>
        <fullName evidence="11">Carbohydrate porin</fullName>
    </submittedName>
</protein>
<comment type="caution">
    <text evidence="11">The sequence shown here is derived from an EMBL/GenBank/DDBJ whole genome shotgun (WGS) entry which is preliminary data.</text>
</comment>
<evidence type="ECO:0000313" key="11">
    <source>
        <dbReference type="EMBL" id="MDZ5459858.1"/>
    </source>
</evidence>
<dbReference type="Gene3D" id="2.40.170.10">
    <property type="entry name" value="Porin, LamB type"/>
    <property type="match status" value="1"/>
</dbReference>
<keyword evidence="9" id="KW-0998">Cell outer membrane</keyword>
<sequence>MNTSNAPQRLRQASIAAAAALACLSAAQAAEVAGLELYGYTRGGFYSSSGDAPRGGYTLGGDAQKFRLGNEGDHGLEFGIGKTFDAGNGLKFGAYYMPTVWNGDHGTDEAYGTLSGLPFAPEAEFWAGQRRLRLQDVHIVDKFFADYGDNLGAGMRGMQLGPVKLGVGLFTSDSINNHVSRPNQASRLNVDLSDYALNPGGKLRVTFTKVFGDFQYGHDGMGVSLVHNQADFIVPKLKNALFVQAANGHAALSGQFFGLDNPTTTSLVVGVGGVVNTVTNPPTPNAGQKSWRVIDSLSWQQGRFGGQTIAAYQHAKADGGPNDGVVTKDISLGGRVSYAVTDHFKLLAEAGTTSRAVDGQPTQRLHKLTIAPALALGPEFFSRPELRLYATRVKWNDAAAAANAGGFAAGGRTSATLFGVQIEAWW</sequence>
<evidence type="ECO:0000256" key="8">
    <source>
        <dbReference type="ARBA" id="ARBA00023136"/>
    </source>
</evidence>
<keyword evidence="8" id="KW-0472">Membrane</keyword>
<keyword evidence="10" id="KW-0732">Signal</keyword>
<feature type="signal peptide" evidence="10">
    <location>
        <begin position="1"/>
        <end position="29"/>
    </location>
</feature>
<dbReference type="PANTHER" id="PTHR38762">
    <property type="entry name" value="CRYPTIC OUTER MEMBRANE PORIN BGLH-RELATED"/>
    <property type="match status" value="1"/>
</dbReference>
<evidence type="ECO:0000256" key="4">
    <source>
        <dbReference type="ARBA" id="ARBA00022452"/>
    </source>
</evidence>
<dbReference type="SUPFAM" id="SSF56935">
    <property type="entry name" value="Porins"/>
    <property type="match status" value="1"/>
</dbReference>
<keyword evidence="12" id="KW-1185">Reference proteome</keyword>
<dbReference type="EMBL" id="JAXOJX010000052">
    <property type="protein sequence ID" value="MDZ5459858.1"/>
    <property type="molecule type" value="Genomic_DNA"/>
</dbReference>
<evidence type="ECO:0000256" key="7">
    <source>
        <dbReference type="ARBA" id="ARBA00023114"/>
    </source>
</evidence>
<dbReference type="Pfam" id="PF02264">
    <property type="entry name" value="LamB"/>
    <property type="match status" value="1"/>
</dbReference>